<dbReference type="PROSITE" id="PS00719">
    <property type="entry name" value="GLYCOSYL_HYDROL_F2_1"/>
    <property type="match status" value="1"/>
</dbReference>
<dbReference type="SUPFAM" id="SSF74650">
    <property type="entry name" value="Galactose mutarotase-like"/>
    <property type="match status" value="1"/>
</dbReference>
<evidence type="ECO:0000256" key="9">
    <source>
        <dbReference type="SAM" id="MobiDB-lite"/>
    </source>
</evidence>
<reference evidence="12" key="1">
    <citation type="journal article" date="2019" name="Int. J. Syst. Evol. Microbiol.">
        <title>The Global Catalogue of Microorganisms (GCM) 10K type strain sequencing project: providing services to taxonomists for standard genome sequencing and annotation.</title>
        <authorList>
            <consortium name="The Broad Institute Genomics Platform"/>
            <consortium name="The Broad Institute Genome Sequencing Center for Infectious Disease"/>
            <person name="Wu L."/>
            <person name="Ma J."/>
        </authorList>
    </citation>
    <scope>NUCLEOTIDE SEQUENCE [LARGE SCALE GENOMIC DNA]</scope>
    <source>
        <strain evidence="12">CGMCC 1.19061</strain>
    </source>
</reference>
<accession>A0ABV9M3I5</accession>
<dbReference type="Pfam" id="PF02837">
    <property type="entry name" value="Glyco_hydro_2_N"/>
    <property type="match status" value="1"/>
</dbReference>
<dbReference type="PROSITE" id="PS00608">
    <property type="entry name" value="GLYCOSYL_HYDROL_F2_2"/>
    <property type="match status" value="1"/>
</dbReference>
<evidence type="ECO:0000256" key="8">
    <source>
        <dbReference type="RuleBase" id="RU361154"/>
    </source>
</evidence>
<gene>
    <name evidence="11" type="ORF">ACFO3L_05730</name>
</gene>
<evidence type="ECO:0000313" key="12">
    <source>
        <dbReference type="Proteomes" id="UP001596026"/>
    </source>
</evidence>
<dbReference type="Gene3D" id="2.60.120.260">
    <property type="entry name" value="Galactose-binding domain-like"/>
    <property type="match status" value="1"/>
</dbReference>
<dbReference type="SUPFAM" id="SSF49785">
    <property type="entry name" value="Galactose-binding domain-like"/>
    <property type="match status" value="1"/>
</dbReference>
<evidence type="ECO:0000256" key="3">
    <source>
        <dbReference type="ARBA" id="ARBA00012756"/>
    </source>
</evidence>
<dbReference type="InterPro" id="IPR023232">
    <property type="entry name" value="Glyco_hydro_2_AS"/>
</dbReference>
<evidence type="ECO:0000256" key="6">
    <source>
        <dbReference type="ARBA" id="ARBA00023295"/>
    </source>
</evidence>
<keyword evidence="12" id="KW-1185">Reference proteome</keyword>
<dbReference type="RefSeq" id="WP_379964746.1">
    <property type="nucleotide sequence ID" value="NZ_JBHSGT010000040.1"/>
</dbReference>
<dbReference type="InterPro" id="IPR050347">
    <property type="entry name" value="Bact_Beta-galactosidase"/>
</dbReference>
<evidence type="ECO:0000256" key="5">
    <source>
        <dbReference type="ARBA" id="ARBA00022801"/>
    </source>
</evidence>
<sequence length="1016" mass="117010">MYKLNQKYHNPQVTHENREQPRAFFKNEKMKAETFLNGESKENFLLLSGQWDFRLTQTPLDEPKEFLEETNHWDKITVPGQWQMQGFGKPNYTNVQYPFPVDPPFTPNENPTGYYVREFKMDSVDETKEYILHFAGVETVFDVWVNGQYVGYGTGSRLASEYDISSYLIAGINKLQVKVLQWAAMSYVEDQDMWWLSGIFRDVYLFERHKGEVFDYFAKAGLTNGYQDGLLSLEVVFKELQEATTLNVSVYDDANQPLASKEITVKSLVEEATLVIPKVKRWNAEEPNLYKLLIETRIKDECIQTITQKIGFRTVEIMDGLLKINGQHIILKGVNRHDWHPTKGRSVPFESMEKDIQMMKAFNINAVRAAHYPNDPHFYTLCDQYGLYVVDENDIETHGMEIVGRWNELSDSPEWTKTYMDRMQRMVERDKNHPSIIMWSLGNESGFGANHSKIAEWTKKRDDSRLIHYEGETRAIFNGHLERENEAADFYSTMYSSPKLMAEQGEREDLKQPHILCEYGHAMGNGPGGLKEYQEVFYKYPRIQGGFIWEWIDHGIQATDAKGETFYQYGGDFGEVPNDSNFVIDGMVFPNRQPSPALHEFKKVIQPVEVQFETQRQEVTIINRYDFKSLAHLKPILQLKQGQEMLLEVGLPSFDLPARQKETIALPLAIKEKLNETSAEVILSLLFFDTTESQERLENAVAWEQVVIGEYRKTSIPTLGAFDVEETATTLIVKNQELSVKFSKVNGRLQEWTDAKGQMVLENLAVNFWRATIDNDRLGIEEFFTKPVLSEWLDYGVNMLAERLVSFETTLTDEGITVATTSRIMPKTKDWGIELATSYHLSAPNIVSIELSGKPFGEHPRTLPRIGWKMSLPKTQQAVSWYGKGPHENYADSQEAGFIDVWQAQVADLFTPYVRPQENGNRMETRYVQVLNSQNQGLFVEKQKKPFNFSIHNYTTEMLEKATHTNQLEEAKTSELMLDLAQYGLGSASCGPEVLPQHRLYLEPFHFSVTLQQVNG</sequence>
<dbReference type="Pfam" id="PF02836">
    <property type="entry name" value="Glyco_hydro_2_C"/>
    <property type="match status" value="1"/>
</dbReference>
<dbReference type="Gene3D" id="2.60.40.10">
    <property type="entry name" value="Immunoglobulins"/>
    <property type="match status" value="2"/>
</dbReference>
<dbReference type="Pfam" id="PF02929">
    <property type="entry name" value="Bgal_small_N"/>
    <property type="match status" value="1"/>
</dbReference>
<dbReference type="PANTHER" id="PTHR46323">
    <property type="entry name" value="BETA-GALACTOSIDASE"/>
    <property type="match status" value="1"/>
</dbReference>
<dbReference type="InterPro" id="IPR006102">
    <property type="entry name" value="Ig-like_GH2"/>
</dbReference>
<evidence type="ECO:0000256" key="1">
    <source>
        <dbReference type="ARBA" id="ARBA00001412"/>
    </source>
</evidence>
<dbReference type="InterPro" id="IPR008979">
    <property type="entry name" value="Galactose-bd-like_sf"/>
</dbReference>
<keyword evidence="5 8" id="KW-0378">Hydrolase</keyword>
<dbReference type="Pfam" id="PF00703">
    <property type="entry name" value="Glyco_hydro_2"/>
    <property type="match status" value="1"/>
</dbReference>
<dbReference type="InterPro" id="IPR006104">
    <property type="entry name" value="Glyco_hydro_2_N"/>
</dbReference>
<evidence type="ECO:0000256" key="4">
    <source>
        <dbReference type="ARBA" id="ARBA00013303"/>
    </source>
</evidence>
<dbReference type="Gene3D" id="2.70.98.10">
    <property type="match status" value="1"/>
</dbReference>
<dbReference type="InterPro" id="IPR006101">
    <property type="entry name" value="Glyco_hydro_2"/>
</dbReference>
<comment type="similarity">
    <text evidence="2 8">Belongs to the glycosyl hydrolase 2 family.</text>
</comment>
<dbReference type="EMBL" id="JBHSGT010000040">
    <property type="protein sequence ID" value="MFC4710125.1"/>
    <property type="molecule type" value="Genomic_DNA"/>
</dbReference>
<dbReference type="EC" id="3.2.1.23" evidence="3 8"/>
<proteinExistence type="inferred from homology"/>
<feature type="region of interest" description="Disordered" evidence="9">
    <location>
        <begin position="1"/>
        <end position="21"/>
    </location>
</feature>
<organism evidence="11 12">
    <name type="scientific">Enterococcus eurekensis</name>
    <dbReference type="NCBI Taxonomy" id="1159753"/>
    <lineage>
        <taxon>Bacteria</taxon>
        <taxon>Bacillati</taxon>
        <taxon>Bacillota</taxon>
        <taxon>Bacilli</taxon>
        <taxon>Lactobacillales</taxon>
        <taxon>Enterococcaceae</taxon>
        <taxon>Enterococcus</taxon>
    </lineage>
</organism>
<dbReference type="GO" id="GO:0016787">
    <property type="term" value="F:hydrolase activity"/>
    <property type="evidence" value="ECO:0007669"/>
    <property type="project" value="UniProtKB-KW"/>
</dbReference>
<dbReference type="PRINTS" id="PR00132">
    <property type="entry name" value="GLHYDRLASE2"/>
</dbReference>
<feature type="domain" description="Beta galactosidase small chain/" evidence="10">
    <location>
        <begin position="732"/>
        <end position="1012"/>
    </location>
</feature>
<dbReference type="InterPro" id="IPR014718">
    <property type="entry name" value="GH-type_carb-bd"/>
</dbReference>
<dbReference type="Gene3D" id="3.20.20.80">
    <property type="entry name" value="Glycosidases"/>
    <property type="match status" value="1"/>
</dbReference>
<dbReference type="Proteomes" id="UP001596026">
    <property type="component" value="Unassembled WGS sequence"/>
</dbReference>
<evidence type="ECO:0000259" key="10">
    <source>
        <dbReference type="SMART" id="SM01038"/>
    </source>
</evidence>
<dbReference type="InterPro" id="IPR004199">
    <property type="entry name" value="B-gal_small/dom_5"/>
</dbReference>
<evidence type="ECO:0000256" key="2">
    <source>
        <dbReference type="ARBA" id="ARBA00007401"/>
    </source>
</evidence>
<comment type="caution">
    <text evidence="11">The sequence shown here is derived from an EMBL/GenBank/DDBJ whole genome shotgun (WGS) entry which is preliminary data.</text>
</comment>
<dbReference type="InterPro" id="IPR006103">
    <property type="entry name" value="Glyco_hydro_2_cat"/>
</dbReference>
<evidence type="ECO:0000256" key="7">
    <source>
        <dbReference type="ARBA" id="ARBA00032230"/>
    </source>
</evidence>
<dbReference type="InterPro" id="IPR011013">
    <property type="entry name" value="Gal_mutarotase_sf_dom"/>
</dbReference>
<protein>
    <recommendedName>
        <fullName evidence="4 8">Beta-galactosidase</fullName>
        <ecNumber evidence="3 8">3.2.1.23</ecNumber>
    </recommendedName>
    <alternativeName>
        <fullName evidence="7 8">Lactase</fullName>
    </alternativeName>
</protein>
<dbReference type="SUPFAM" id="SSF51445">
    <property type="entry name" value="(Trans)glycosidases"/>
    <property type="match status" value="1"/>
</dbReference>
<dbReference type="SMART" id="SM01038">
    <property type="entry name" value="Bgal_small_N"/>
    <property type="match status" value="1"/>
</dbReference>
<dbReference type="InterPro" id="IPR023230">
    <property type="entry name" value="Glyco_hydro_2_CS"/>
</dbReference>
<dbReference type="InterPro" id="IPR013783">
    <property type="entry name" value="Ig-like_fold"/>
</dbReference>
<dbReference type="SUPFAM" id="SSF49303">
    <property type="entry name" value="beta-Galactosidase/glucuronidase domain"/>
    <property type="match status" value="2"/>
</dbReference>
<dbReference type="PANTHER" id="PTHR46323:SF2">
    <property type="entry name" value="BETA-GALACTOSIDASE"/>
    <property type="match status" value="1"/>
</dbReference>
<dbReference type="InterPro" id="IPR017853">
    <property type="entry name" value="GH"/>
</dbReference>
<evidence type="ECO:0000313" key="11">
    <source>
        <dbReference type="EMBL" id="MFC4710125.1"/>
    </source>
</evidence>
<name>A0ABV9M3I5_9ENTE</name>
<dbReference type="InterPro" id="IPR036156">
    <property type="entry name" value="Beta-gal/glucu_dom_sf"/>
</dbReference>
<keyword evidence="6 8" id="KW-0326">Glycosidase</keyword>
<comment type="catalytic activity">
    <reaction evidence="1 8">
        <text>Hydrolysis of terminal non-reducing beta-D-galactose residues in beta-D-galactosides.</text>
        <dbReference type="EC" id="3.2.1.23"/>
    </reaction>
</comment>